<sequence length="224" mass="25034">MDKCPDSREYELFCVIVNHGVGSKIIKFAKQHGISGATVILGKGTIKNHWLEALELYEIRREIVFVVAEKELGYSVMNEIEKKFDLKKPNHGIAFTFSLSNFLGARYCIFTKKVKREIGEKIMYNAVFVVVDKGQAESVIEAANSAGSRGGTIINARGSGIHETETLFSMAIEPEKEIVFIISKSDLTDPIVNKIREELKIDEPGKGIIFVLDVNKTYGLFNTK</sequence>
<evidence type="ECO:0000313" key="1">
    <source>
        <dbReference type="EMBL" id="OQA60266.1"/>
    </source>
</evidence>
<name>A0A1V5T0I5_9BACT</name>
<dbReference type="GO" id="GO:0030234">
    <property type="term" value="F:enzyme regulator activity"/>
    <property type="evidence" value="ECO:0007669"/>
    <property type="project" value="InterPro"/>
</dbReference>
<dbReference type="GO" id="GO:0006808">
    <property type="term" value="P:regulation of nitrogen utilization"/>
    <property type="evidence" value="ECO:0007669"/>
    <property type="project" value="InterPro"/>
</dbReference>
<proteinExistence type="predicted"/>
<gene>
    <name evidence="1" type="ORF">BWY41_00667</name>
</gene>
<dbReference type="PROSITE" id="PS51343">
    <property type="entry name" value="PII_GLNB_DOM"/>
    <property type="match status" value="1"/>
</dbReference>
<dbReference type="EMBL" id="MWBQ01000039">
    <property type="protein sequence ID" value="OQA60266.1"/>
    <property type="molecule type" value="Genomic_DNA"/>
</dbReference>
<accession>A0A1V5T0I5</accession>
<dbReference type="InterPro" id="IPR015867">
    <property type="entry name" value="N-reg_PII/ATP_PRibTrfase_C"/>
</dbReference>
<dbReference type="SUPFAM" id="SSF54913">
    <property type="entry name" value="GlnB-like"/>
    <property type="match status" value="2"/>
</dbReference>
<dbReference type="SMART" id="SM00938">
    <property type="entry name" value="P-II"/>
    <property type="match status" value="1"/>
</dbReference>
<protein>
    <submittedName>
        <fullName evidence="1">Nitrogen regulatory protein P-II</fullName>
    </submittedName>
</protein>
<dbReference type="InterPro" id="IPR011322">
    <property type="entry name" value="N-reg_PII-like_a/b"/>
</dbReference>
<dbReference type="Proteomes" id="UP000485569">
    <property type="component" value="Unassembled WGS sequence"/>
</dbReference>
<dbReference type="AlphaFoldDB" id="A0A1V5T0I5"/>
<dbReference type="Gene3D" id="3.30.70.120">
    <property type="match status" value="2"/>
</dbReference>
<dbReference type="Pfam" id="PF00543">
    <property type="entry name" value="P-II"/>
    <property type="match status" value="1"/>
</dbReference>
<organism evidence="1">
    <name type="scientific">Candidatus Atribacter allofermentans</name>
    <dbReference type="NCBI Taxonomy" id="1852833"/>
    <lineage>
        <taxon>Bacteria</taxon>
        <taxon>Pseudomonadati</taxon>
        <taxon>Atribacterota</taxon>
        <taxon>Atribacteria</taxon>
        <taxon>Atribacterales</taxon>
        <taxon>Atribacteraceae</taxon>
        <taxon>Atribacter</taxon>
    </lineage>
</organism>
<reference evidence="1" key="1">
    <citation type="submission" date="2017-02" db="EMBL/GenBank/DDBJ databases">
        <title>Delving into the versatile metabolic prowess of the omnipresent phylum Bacteroidetes.</title>
        <authorList>
            <person name="Nobu M.K."/>
            <person name="Mei R."/>
            <person name="Narihiro T."/>
            <person name="Kuroda K."/>
            <person name="Liu W.-T."/>
        </authorList>
    </citation>
    <scope>NUCLEOTIDE SEQUENCE</scope>
    <source>
        <strain evidence="1">ADurb.Bin276</strain>
    </source>
</reference>
<comment type="caution">
    <text evidence="1">The sequence shown here is derived from an EMBL/GenBank/DDBJ whole genome shotgun (WGS) entry which is preliminary data.</text>
</comment>
<dbReference type="InterPro" id="IPR002187">
    <property type="entry name" value="N-reg_PII"/>
</dbReference>